<accession>A0A8I1M6T5</accession>
<dbReference type="Gene3D" id="3.40.630.30">
    <property type="match status" value="1"/>
</dbReference>
<dbReference type="EMBL" id="JAEKJW010000001">
    <property type="protein sequence ID" value="MBN8196034.1"/>
    <property type="molecule type" value="Genomic_DNA"/>
</dbReference>
<reference evidence="1" key="1">
    <citation type="submission" date="2020-12" db="EMBL/GenBank/DDBJ databases">
        <title>Oil enriched cultivation method for isolating marine PHA-producing bacteria.</title>
        <authorList>
            <person name="Zheng W."/>
            <person name="Yu S."/>
            <person name="Huang Y."/>
        </authorList>
    </citation>
    <scope>NUCLEOTIDE SEQUENCE</scope>
    <source>
        <strain evidence="1">SY-2-3</strain>
    </source>
</reference>
<comment type="caution">
    <text evidence="1">The sequence shown here is derived from an EMBL/GenBank/DDBJ whole genome shotgun (WGS) entry which is preliminary data.</text>
</comment>
<organism evidence="1 2">
    <name type="scientific">Thalassospira povalilytica</name>
    <dbReference type="NCBI Taxonomy" id="732237"/>
    <lineage>
        <taxon>Bacteria</taxon>
        <taxon>Pseudomonadati</taxon>
        <taxon>Pseudomonadota</taxon>
        <taxon>Alphaproteobacteria</taxon>
        <taxon>Rhodospirillales</taxon>
        <taxon>Thalassospiraceae</taxon>
        <taxon>Thalassospira</taxon>
    </lineage>
</organism>
<dbReference type="SUPFAM" id="SSF55729">
    <property type="entry name" value="Acyl-CoA N-acyltransferases (Nat)"/>
    <property type="match status" value="1"/>
</dbReference>
<evidence type="ECO:0008006" key="3">
    <source>
        <dbReference type="Google" id="ProtNLM"/>
    </source>
</evidence>
<dbReference type="InterPro" id="IPR016181">
    <property type="entry name" value="Acyl_CoA_acyltransferase"/>
</dbReference>
<name>A0A8I1M6T5_9PROT</name>
<protein>
    <recommendedName>
        <fullName evidence="3">N-acetyltransferase domain-containing protein</fullName>
    </recommendedName>
</protein>
<sequence length="154" mass="16838">MSVKIRMATNEQDVETAIELGRALHAESQFRDMPYNPDKLRKLGAKVLSGTHGYLLILAERDGVATGFILAKLDRHFFSDALAVSVLVLFVHAHARGGLSALKMLDGLGKWAKSNSVASVYINSTSGIDCSKFDAFARKIGFSFVGSNFVKRFI</sequence>
<dbReference type="AlphaFoldDB" id="A0A8I1M6T5"/>
<dbReference type="Proteomes" id="UP000664405">
    <property type="component" value="Unassembled WGS sequence"/>
</dbReference>
<evidence type="ECO:0000313" key="2">
    <source>
        <dbReference type="Proteomes" id="UP000664405"/>
    </source>
</evidence>
<dbReference type="RefSeq" id="WP_206926895.1">
    <property type="nucleotide sequence ID" value="NZ_JAEKJW010000001.1"/>
</dbReference>
<gene>
    <name evidence="1" type="ORF">JF547_06090</name>
</gene>
<proteinExistence type="predicted"/>
<evidence type="ECO:0000313" key="1">
    <source>
        <dbReference type="EMBL" id="MBN8196034.1"/>
    </source>
</evidence>